<accession>A0A4T0BS53</accession>
<sequence>MAYHCSQCVHPPFATKGNMATHLGCKNIPGHDMGPYLCQFPGCGQRAVRDNGRATVHGGHPPSTWARDPQLAAALSVAADNCFGPPTAAPPPPPPPPPPIAVVAAPAGGQGQANIPVAIQVQVGPPAPALNVPAAQANLPVVIQAPVIPVAQGNRPAVDQDDEDIDNFVDQSGGPVVVQDLWVETHAQWDEQGLSVPLEQQQESNDRRYAIEQGWELKDQAAVATAAMMTAS</sequence>
<name>A0A4T0BS53_AURPU</name>
<organism evidence="1 2">
    <name type="scientific">Aureobasidium pullulans</name>
    <name type="common">Black yeast</name>
    <name type="synonym">Pullularia pullulans</name>
    <dbReference type="NCBI Taxonomy" id="5580"/>
    <lineage>
        <taxon>Eukaryota</taxon>
        <taxon>Fungi</taxon>
        <taxon>Dikarya</taxon>
        <taxon>Ascomycota</taxon>
        <taxon>Pezizomycotina</taxon>
        <taxon>Dothideomycetes</taxon>
        <taxon>Dothideomycetidae</taxon>
        <taxon>Dothideales</taxon>
        <taxon>Saccotheciaceae</taxon>
        <taxon>Aureobasidium</taxon>
    </lineage>
</organism>
<evidence type="ECO:0000313" key="2">
    <source>
        <dbReference type="Proteomes" id="UP000308724"/>
    </source>
</evidence>
<dbReference type="EMBL" id="QZBZ01000084">
    <property type="protein sequence ID" value="TIA37339.1"/>
    <property type="molecule type" value="Genomic_DNA"/>
</dbReference>
<comment type="caution">
    <text evidence="1">The sequence shown here is derived from an EMBL/GenBank/DDBJ whole genome shotgun (WGS) entry which is preliminary data.</text>
</comment>
<proteinExistence type="predicted"/>
<evidence type="ECO:0000313" key="1">
    <source>
        <dbReference type="EMBL" id="TIA37339.1"/>
    </source>
</evidence>
<dbReference type="Proteomes" id="UP000308724">
    <property type="component" value="Unassembled WGS sequence"/>
</dbReference>
<protein>
    <submittedName>
        <fullName evidence="1">Uncharacterized protein</fullName>
    </submittedName>
</protein>
<reference evidence="1 2" key="1">
    <citation type="submission" date="2018-10" db="EMBL/GenBank/DDBJ databases">
        <title>Fifty Aureobasidium pullulans genomes reveal a recombining polyextremotolerant generalist.</title>
        <authorList>
            <person name="Gostincar C."/>
            <person name="Turk M."/>
            <person name="Zajc J."/>
            <person name="Gunde-Cimerman N."/>
        </authorList>
    </citation>
    <scope>NUCLEOTIDE SEQUENCE [LARGE SCALE GENOMIC DNA]</scope>
    <source>
        <strain evidence="1 2">EXF-1645</strain>
    </source>
</reference>
<dbReference type="AlphaFoldDB" id="A0A4T0BS53"/>
<gene>
    <name evidence="1" type="ORF">D6C78_04786</name>
</gene>